<protein>
    <recommendedName>
        <fullName evidence="3">Peptide chain release factor 1</fullName>
    </recommendedName>
</protein>
<dbReference type="InterPro" id="IPR042226">
    <property type="entry name" value="eFR1_2_sf"/>
</dbReference>
<evidence type="ECO:0008006" key="3">
    <source>
        <dbReference type="Google" id="ProtNLM"/>
    </source>
</evidence>
<dbReference type="RefSeq" id="WP_033366990.1">
    <property type="nucleotide sequence ID" value="NZ_CP073767.1"/>
</dbReference>
<reference evidence="1" key="1">
    <citation type="submission" date="2021-04" db="EMBL/GenBank/DDBJ databases">
        <title>Dactylosporangium aurantiacum NRRL B-8018 full assembly.</title>
        <authorList>
            <person name="Hartkoorn R.C."/>
            <person name="Beaudoing E."/>
            <person name="Hot D."/>
        </authorList>
    </citation>
    <scope>NUCLEOTIDE SEQUENCE</scope>
    <source>
        <strain evidence="1">NRRL B-8018</strain>
    </source>
</reference>
<evidence type="ECO:0000313" key="1">
    <source>
        <dbReference type="EMBL" id="UWZ58054.1"/>
    </source>
</evidence>
<dbReference type="AlphaFoldDB" id="A0A9Q9IRG2"/>
<name>A0A9Q9IRG2_9ACTN</name>
<dbReference type="InterPro" id="IPR040701">
    <property type="entry name" value="Bact_RF_family2"/>
</dbReference>
<organism evidence="1 2">
    <name type="scientific">Dactylosporangium aurantiacum</name>
    <dbReference type="NCBI Taxonomy" id="35754"/>
    <lineage>
        <taxon>Bacteria</taxon>
        <taxon>Bacillati</taxon>
        <taxon>Actinomycetota</taxon>
        <taxon>Actinomycetes</taxon>
        <taxon>Micromonosporales</taxon>
        <taxon>Micromonosporaceae</taxon>
        <taxon>Dactylosporangium</taxon>
    </lineage>
</organism>
<dbReference type="EMBL" id="CP073767">
    <property type="protein sequence ID" value="UWZ58054.1"/>
    <property type="molecule type" value="Genomic_DNA"/>
</dbReference>
<sequence length="374" mass="40219">MRLSILRPLYEQAGPWASVYVDTSRNTADGAEQMDLRWRSARESLAADGCDEDTLDALEQTVLERPPEPGRHGLAVFAAHGAVALTQQLDAPPRREIAAYGPLPHAMPLVAQLGEQIPYVQVLVDHTGGFLTGTGPGRLVRTASVEGSQDFPIRKSNVGGWQQSHWQQAAQESWQRNAGEVALAVAELADGCDAEVIVVGGDPRSRPMLVERLPERWRDRVVTTAAGARAAGADPHALDQATIRAVAEQAAAHETDVLDRYRMQRGRDAAAGDGLPAVVTALQRGQVDTVLLVDDPSSTQLLWAGPEPLELSYDVAELRAMGVAEPWKVRADAAIVRALACSDAGLTLVEREELPVEGGVAALLRYADVGTRHR</sequence>
<dbReference type="OrthoDB" id="5179393at2"/>
<evidence type="ECO:0000313" key="2">
    <source>
        <dbReference type="Proteomes" id="UP001058003"/>
    </source>
</evidence>
<proteinExistence type="predicted"/>
<keyword evidence="2" id="KW-1185">Reference proteome</keyword>
<gene>
    <name evidence="1" type="ORF">Daura_18920</name>
</gene>
<dbReference type="KEGG" id="daur:Daura_18920"/>
<dbReference type="Gene3D" id="3.30.420.60">
    <property type="entry name" value="eRF1 domain 2"/>
    <property type="match status" value="1"/>
</dbReference>
<accession>A0A9Q9IRG2</accession>
<dbReference type="Pfam" id="PF18844">
    <property type="entry name" value="baeRF_family2"/>
    <property type="match status" value="1"/>
</dbReference>
<dbReference type="Proteomes" id="UP001058003">
    <property type="component" value="Chromosome"/>
</dbReference>